<feature type="transmembrane region" description="Helical" evidence="15">
    <location>
        <begin position="12"/>
        <end position="32"/>
    </location>
</feature>
<evidence type="ECO:0000259" key="17">
    <source>
        <dbReference type="PROSITE" id="PS50885"/>
    </source>
</evidence>
<dbReference type="InterPro" id="IPR003660">
    <property type="entry name" value="HAMP_dom"/>
</dbReference>
<dbReference type="PROSITE" id="PS50109">
    <property type="entry name" value="HIS_KIN"/>
    <property type="match status" value="1"/>
</dbReference>
<evidence type="ECO:0000256" key="7">
    <source>
        <dbReference type="ARBA" id="ARBA00022692"/>
    </source>
</evidence>
<reference evidence="19" key="1">
    <citation type="submission" date="2012-06" db="EMBL/GenBank/DDBJ databases">
        <title>Complete sequence of chromosome of Desulfomonile tiedjei DSM 6799.</title>
        <authorList>
            <person name="Lucas S."/>
            <person name="Copeland A."/>
            <person name="Lapidus A."/>
            <person name="Glavina del Rio T."/>
            <person name="Dalin E."/>
            <person name="Tice H."/>
            <person name="Bruce D."/>
            <person name="Goodwin L."/>
            <person name="Pitluck S."/>
            <person name="Peters L."/>
            <person name="Ovchinnikova G."/>
            <person name="Zeytun A."/>
            <person name="Lu M."/>
            <person name="Kyrpides N."/>
            <person name="Mavromatis K."/>
            <person name="Ivanova N."/>
            <person name="Brettin T."/>
            <person name="Detter J.C."/>
            <person name="Han C."/>
            <person name="Larimer F."/>
            <person name="Land M."/>
            <person name="Hauser L."/>
            <person name="Markowitz V."/>
            <person name="Cheng J.-F."/>
            <person name="Hugenholtz P."/>
            <person name="Woyke T."/>
            <person name="Wu D."/>
            <person name="Spring S."/>
            <person name="Schroeder M."/>
            <person name="Brambilla E."/>
            <person name="Klenk H.-P."/>
            <person name="Eisen J.A."/>
        </authorList>
    </citation>
    <scope>NUCLEOTIDE SEQUENCE [LARGE SCALE GENOMIC DNA]</scope>
    <source>
        <strain evidence="19">ATCC 49306 / DSM 6799 / DCB-1</strain>
    </source>
</reference>
<dbReference type="InterPro" id="IPR036890">
    <property type="entry name" value="HATPase_C_sf"/>
</dbReference>
<keyword evidence="4" id="KW-1003">Cell membrane</keyword>
<dbReference type="Gene3D" id="6.10.340.10">
    <property type="match status" value="1"/>
</dbReference>
<feature type="region of interest" description="Disordered" evidence="14">
    <location>
        <begin position="93"/>
        <end position="154"/>
    </location>
</feature>
<evidence type="ECO:0000313" key="18">
    <source>
        <dbReference type="EMBL" id="AFM26183.1"/>
    </source>
</evidence>
<dbReference type="SUPFAM" id="SSF55874">
    <property type="entry name" value="ATPase domain of HSP90 chaperone/DNA topoisomerase II/histidine kinase"/>
    <property type="match status" value="1"/>
</dbReference>
<evidence type="ECO:0000256" key="10">
    <source>
        <dbReference type="ARBA" id="ARBA00022840"/>
    </source>
</evidence>
<sequence length="514" mass="58125">MKFKLFHKIFSAFIITILAAIIVLALAMYFTANRRFSEYVTKVEMGQLDDLVVSLGTLYQEKHSWEQFQENPRFWFRFIWMYLPEIPGYHPSPPPPLPQLSEGHRERNLSAADPSLRRQKNQDTGDRHEFREQEVSGTRPLGPPPLPPRRDSIGPRVALFDENKQPVAGPPGFPVRGYVLRPIDVSGQTVGWLGLMPLRHGSHPLELAFIREQTRTMFLAGLCVFALAGLTSFFLSKHLLSPIKKLTEAARELRSLRFSTKIDVHTRDELGQLANAFNSMAQALEKNEMLRKQWTSDVAHELRTPLAILRGEIEAMQDGVREISPERLISLHDETNRIGKLVDDLHVLFVADSENLVQQKYPVKPLRILQEVLGTFETRLEQAGIQVEDHSIEDRESVIIGDEDRLKRLFTNLIENTVRYTDSPGFLRINTFCSVQKLTLVLEDSPPGVPSEALDQVFDRLYRVDKSRSRASGGSGLGLSICREIVTGHGGLIRASHSSLGGLLISIEFPLQSE</sequence>
<dbReference type="EC" id="2.7.13.3" evidence="3"/>
<accession>I4C9E2</accession>
<dbReference type="InterPro" id="IPR050398">
    <property type="entry name" value="HssS/ArlS-like"/>
</dbReference>
<evidence type="ECO:0000256" key="14">
    <source>
        <dbReference type="SAM" id="MobiDB-lite"/>
    </source>
</evidence>
<dbReference type="Pfam" id="PF00512">
    <property type="entry name" value="HisKA"/>
    <property type="match status" value="1"/>
</dbReference>
<evidence type="ECO:0000256" key="13">
    <source>
        <dbReference type="ARBA" id="ARBA00023136"/>
    </source>
</evidence>
<keyword evidence="6" id="KW-0808">Transferase</keyword>
<dbReference type="SMART" id="SM00304">
    <property type="entry name" value="HAMP"/>
    <property type="match status" value="1"/>
</dbReference>
<evidence type="ECO:0000259" key="16">
    <source>
        <dbReference type="PROSITE" id="PS50109"/>
    </source>
</evidence>
<dbReference type="PANTHER" id="PTHR45528:SF1">
    <property type="entry name" value="SENSOR HISTIDINE KINASE CPXA"/>
    <property type="match status" value="1"/>
</dbReference>
<keyword evidence="12" id="KW-0902">Two-component regulatory system</keyword>
<proteinExistence type="predicted"/>
<dbReference type="AlphaFoldDB" id="I4C9E2"/>
<dbReference type="RefSeq" id="WP_014811314.1">
    <property type="nucleotide sequence ID" value="NC_018025.1"/>
</dbReference>
<dbReference type="Proteomes" id="UP000006055">
    <property type="component" value="Chromosome"/>
</dbReference>
<keyword evidence="7 15" id="KW-0812">Transmembrane</keyword>
<evidence type="ECO:0000256" key="11">
    <source>
        <dbReference type="ARBA" id="ARBA00022989"/>
    </source>
</evidence>
<dbReference type="Gene3D" id="1.10.287.130">
    <property type="match status" value="1"/>
</dbReference>
<dbReference type="SUPFAM" id="SSF47384">
    <property type="entry name" value="Homodimeric domain of signal transducing histidine kinase"/>
    <property type="match status" value="1"/>
</dbReference>
<keyword evidence="19" id="KW-1185">Reference proteome</keyword>
<gene>
    <name evidence="18" type="ordered locus">Desti_3533</name>
</gene>
<evidence type="ECO:0000256" key="1">
    <source>
        <dbReference type="ARBA" id="ARBA00000085"/>
    </source>
</evidence>
<dbReference type="KEGG" id="dti:Desti_3533"/>
<feature type="domain" description="HAMP" evidence="17">
    <location>
        <begin position="237"/>
        <end position="289"/>
    </location>
</feature>
<dbReference type="GO" id="GO:0000155">
    <property type="term" value="F:phosphorelay sensor kinase activity"/>
    <property type="evidence" value="ECO:0007669"/>
    <property type="project" value="InterPro"/>
</dbReference>
<comment type="catalytic activity">
    <reaction evidence="1">
        <text>ATP + protein L-histidine = ADP + protein N-phospho-L-histidine.</text>
        <dbReference type="EC" id="2.7.13.3"/>
    </reaction>
</comment>
<feature type="compositionally biased region" description="Basic and acidic residues" evidence="14">
    <location>
        <begin position="120"/>
        <end position="134"/>
    </location>
</feature>
<dbReference type="GO" id="GO:0005524">
    <property type="term" value="F:ATP binding"/>
    <property type="evidence" value="ECO:0007669"/>
    <property type="project" value="UniProtKB-KW"/>
</dbReference>
<dbReference type="SUPFAM" id="SSF158472">
    <property type="entry name" value="HAMP domain-like"/>
    <property type="match status" value="1"/>
</dbReference>
<dbReference type="PANTHER" id="PTHR45528">
    <property type="entry name" value="SENSOR HISTIDINE KINASE CPXA"/>
    <property type="match status" value="1"/>
</dbReference>
<dbReference type="GO" id="GO:0005886">
    <property type="term" value="C:plasma membrane"/>
    <property type="evidence" value="ECO:0007669"/>
    <property type="project" value="UniProtKB-SubCell"/>
</dbReference>
<evidence type="ECO:0000256" key="4">
    <source>
        <dbReference type="ARBA" id="ARBA00022475"/>
    </source>
</evidence>
<comment type="subcellular location">
    <subcellularLocation>
        <location evidence="2">Cell membrane</location>
        <topology evidence="2">Multi-pass membrane protein</topology>
    </subcellularLocation>
</comment>
<keyword evidence="13 15" id="KW-0472">Membrane</keyword>
<dbReference type="SMART" id="SM00388">
    <property type="entry name" value="HisKA"/>
    <property type="match status" value="1"/>
</dbReference>
<keyword evidence="10" id="KW-0067">ATP-binding</keyword>
<dbReference type="eggNOG" id="COG3850">
    <property type="taxonomic scope" value="Bacteria"/>
</dbReference>
<dbReference type="Pfam" id="PF00672">
    <property type="entry name" value="HAMP"/>
    <property type="match status" value="1"/>
</dbReference>
<dbReference type="InterPro" id="IPR036097">
    <property type="entry name" value="HisK_dim/P_sf"/>
</dbReference>
<evidence type="ECO:0000313" key="19">
    <source>
        <dbReference type="Proteomes" id="UP000006055"/>
    </source>
</evidence>
<keyword evidence="9 18" id="KW-0418">Kinase</keyword>
<dbReference type="PRINTS" id="PR00344">
    <property type="entry name" value="BCTRLSENSOR"/>
</dbReference>
<keyword evidence="5" id="KW-0597">Phosphoprotein</keyword>
<name>I4C9E2_DESTA</name>
<dbReference type="CDD" id="cd06225">
    <property type="entry name" value="HAMP"/>
    <property type="match status" value="1"/>
</dbReference>
<dbReference type="Pfam" id="PF02518">
    <property type="entry name" value="HATPase_c"/>
    <property type="match status" value="1"/>
</dbReference>
<dbReference type="SMART" id="SM00387">
    <property type="entry name" value="HATPase_c"/>
    <property type="match status" value="1"/>
</dbReference>
<evidence type="ECO:0000256" key="9">
    <source>
        <dbReference type="ARBA" id="ARBA00022777"/>
    </source>
</evidence>
<keyword evidence="8" id="KW-0547">Nucleotide-binding</keyword>
<dbReference type="InterPro" id="IPR004358">
    <property type="entry name" value="Sig_transdc_His_kin-like_C"/>
</dbReference>
<dbReference type="EMBL" id="CP003360">
    <property type="protein sequence ID" value="AFM26183.1"/>
    <property type="molecule type" value="Genomic_DNA"/>
</dbReference>
<dbReference type="CDD" id="cd00082">
    <property type="entry name" value="HisKA"/>
    <property type="match status" value="1"/>
</dbReference>
<evidence type="ECO:0000256" key="8">
    <source>
        <dbReference type="ARBA" id="ARBA00022741"/>
    </source>
</evidence>
<evidence type="ECO:0000256" key="3">
    <source>
        <dbReference type="ARBA" id="ARBA00012438"/>
    </source>
</evidence>
<feature type="domain" description="Histidine kinase" evidence="16">
    <location>
        <begin position="297"/>
        <end position="513"/>
    </location>
</feature>
<evidence type="ECO:0000256" key="15">
    <source>
        <dbReference type="SAM" id="Phobius"/>
    </source>
</evidence>
<feature type="transmembrane region" description="Helical" evidence="15">
    <location>
        <begin position="217"/>
        <end position="235"/>
    </location>
</feature>
<protein>
    <recommendedName>
        <fullName evidence="3">histidine kinase</fullName>
        <ecNumber evidence="3">2.7.13.3</ecNumber>
    </recommendedName>
</protein>
<evidence type="ECO:0000256" key="6">
    <source>
        <dbReference type="ARBA" id="ARBA00022679"/>
    </source>
</evidence>
<dbReference type="InterPro" id="IPR003661">
    <property type="entry name" value="HisK_dim/P_dom"/>
</dbReference>
<dbReference type="Gene3D" id="3.30.565.10">
    <property type="entry name" value="Histidine kinase-like ATPase, C-terminal domain"/>
    <property type="match status" value="1"/>
</dbReference>
<dbReference type="STRING" id="706587.Desti_3533"/>
<dbReference type="eggNOG" id="COG5002">
    <property type="taxonomic scope" value="Bacteria"/>
</dbReference>
<organism evidence="18 19">
    <name type="scientific">Desulfomonile tiedjei (strain ATCC 49306 / DSM 6799 / DCB-1)</name>
    <dbReference type="NCBI Taxonomy" id="706587"/>
    <lineage>
        <taxon>Bacteria</taxon>
        <taxon>Pseudomonadati</taxon>
        <taxon>Thermodesulfobacteriota</taxon>
        <taxon>Desulfomonilia</taxon>
        <taxon>Desulfomonilales</taxon>
        <taxon>Desulfomonilaceae</taxon>
        <taxon>Desulfomonile</taxon>
    </lineage>
</organism>
<dbReference type="PROSITE" id="PS50885">
    <property type="entry name" value="HAMP"/>
    <property type="match status" value="1"/>
</dbReference>
<dbReference type="InterPro" id="IPR005467">
    <property type="entry name" value="His_kinase_dom"/>
</dbReference>
<dbReference type="InterPro" id="IPR003594">
    <property type="entry name" value="HATPase_dom"/>
</dbReference>
<evidence type="ECO:0000256" key="2">
    <source>
        <dbReference type="ARBA" id="ARBA00004651"/>
    </source>
</evidence>
<dbReference type="OrthoDB" id="9812241at2"/>
<evidence type="ECO:0000256" key="12">
    <source>
        <dbReference type="ARBA" id="ARBA00023012"/>
    </source>
</evidence>
<dbReference type="HOGENOM" id="CLU_000445_89_6_7"/>
<keyword evidence="11 15" id="KW-1133">Transmembrane helix</keyword>
<evidence type="ECO:0000256" key="5">
    <source>
        <dbReference type="ARBA" id="ARBA00022553"/>
    </source>
</evidence>